<accession>A0A0G2GJI5</accession>
<reference evidence="1 2" key="1">
    <citation type="submission" date="2015-03" db="EMBL/GenBank/DDBJ databases">
        <authorList>
            <person name="Morales-Cruz A."/>
            <person name="Amrine K.C."/>
            <person name="Cantu D."/>
        </authorList>
    </citation>
    <scope>NUCLEOTIDE SEQUENCE [LARGE SCALE GENOMIC DNA]</scope>
    <source>
        <strain evidence="1">DS831</strain>
    </source>
</reference>
<comment type="caution">
    <text evidence="1">The sequence shown here is derived from an EMBL/GenBank/DDBJ whole genome shotgun (WGS) entry which is preliminary data.</text>
</comment>
<evidence type="ECO:0000313" key="1">
    <source>
        <dbReference type="EMBL" id="KKY23668.1"/>
    </source>
</evidence>
<name>A0A0G2GJI5_9PEZI</name>
<dbReference type="Proteomes" id="UP000034182">
    <property type="component" value="Unassembled WGS sequence"/>
</dbReference>
<organism evidence="1 2">
    <name type="scientific">Diplodia seriata</name>
    <dbReference type="NCBI Taxonomy" id="420778"/>
    <lineage>
        <taxon>Eukaryota</taxon>
        <taxon>Fungi</taxon>
        <taxon>Dikarya</taxon>
        <taxon>Ascomycota</taxon>
        <taxon>Pezizomycotina</taxon>
        <taxon>Dothideomycetes</taxon>
        <taxon>Dothideomycetes incertae sedis</taxon>
        <taxon>Botryosphaeriales</taxon>
        <taxon>Botryosphaeriaceae</taxon>
        <taxon>Diplodia</taxon>
    </lineage>
</organism>
<gene>
    <name evidence="1" type="ORF">UCDDS831_g02889</name>
</gene>
<evidence type="ECO:0000313" key="2">
    <source>
        <dbReference type="Proteomes" id="UP000034182"/>
    </source>
</evidence>
<reference evidence="1 2" key="2">
    <citation type="submission" date="2015-05" db="EMBL/GenBank/DDBJ databases">
        <title>Distinctive expansion of gene families associated with plant cell wall degradation and secondary metabolism in the genomes of grapevine trunk pathogens.</title>
        <authorList>
            <person name="Lawrence D.P."/>
            <person name="Travadon R."/>
            <person name="Rolshausen P.E."/>
            <person name="Baumgartner K."/>
        </authorList>
    </citation>
    <scope>NUCLEOTIDE SEQUENCE [LARGE SCALE GENOMIC DNA]</scope>
    <source>
        <strain evidence="1">DS831</strain>
    </source>
</reference>
<dbReference type="EMBL" id="LAQI01000065">
    <property type="protein sequence ID" value="KKY23668.1"/>
    <property type="molecule type" value="Genomic_DNA"/>
</dbReference>
<protein>
    <submittedName>
        <fullName evidence="1">Uncharacterized protein</fullName>
    </submittedName>
</protein>
<proteinExistence type="predicted"/>
<dbReference type="AlphaFoldDB" id="A0A0G2GJI5"/>
<sequence length="230" mass="26274">MDRKLLERARKLIKINVEKVAFCGNRMLYKLACGDEELTEEESECAYKELCVMEPDARKWPLKPAHLQFVAQGLREAGLTLMPQRIRPFMGAVAMRIESGEYDTIRAGDLARQVMDQLDVIIGPIAAMEPLLDVMFKVWLKLEAGKLTDIVESSRAHRAAMKRFMNDEKLRQKIVTIMSTYGEITDSNSAKLLATCMYNTTAKEFFKLHEDANRSLEALIEKVLQELNKD</sequence>